<dbReference type="OrthoDB" id="9761704at2"/>
<comment type="cofactor">
    <cofactor evidence="1">
        <name>Mg(2+)</name>
        <dbReference type="ChEBI" id="CHEBI:18420"/>
    </cofactor>
    <text evidence="1">Binds 2 magnesium ions per subunit.</text>
</comment>
<sequence>MIAERYLHKVYGGWLGKIIGVRHGAPIEGWSYEQIQDEFGDIKTYLKCVENFAADDDLNGPIFFLKSLIDYPSGSLTPREMGYHLLNYVPDGHGFFWWGGYGVSSEHTAYLNLKSRIDAPLSGSSNLNGKVVSQQIGGQIFSDVWGLVCPGHPSKAAQLAGMMSSVTHDGEAVYGGKFIAACVAAAFEAESVQEIIGEALSVIPSKSQYATMIRELMEFHSLNKDDWRSCFQLVQRNFGYDHYPGNCHVIPNAAIVVLSLLYSNGEFSKGINIGNMCGWDTDCNAGNIGMILGVFTGPEMIDEKWKTPIRDIVVCSSVVGSENIVDVPSLTNTTAYLGNRLMRGESTRCPQKLDFSKRVFDFELPGSLHGFRGRDNNNGKVKLVNTDEIVLSGKRALKVIYTDTGRSTEYQCFYKTYYSPEEFDDNRYEPGFSPLIVGGQTLKFHVFFPDFQGIEGTVSIYIKDYYSQSNYHSNAYSIKEGEWVEIIYTIPFLDSVCIEEIGVQCNLAQSPISNFYFYVDTVTIEGKPDYYLSFDKAVVENWSATQKEISQFTYLRGSWELEDGHLAGSFYNESAEIYTGDVYWKDYEFEVNFMPVNGYDHHILFRVQGAMKSYKAGFSRDHLVIYKKQNHALYTLKSIPYQWQPEEYVNLKVIVSKHQISVFLEGKKIVEIQDEERPYLSGMIGFGNDGASRTKYKDFRLKCF</sequence>
<reference evidence="3 4" key="1">
    <citation type="submission" date="2019-04" db="EMBL/GenBank/DDBJ databases">
        <title>Bacillus caeni sp. nov., a bacterium isolated from mangrove sediment.</title>
        <authorList>
            <person name="Huang H."/>
            <person name="Mo K."/>
            <person name="Hu Y."/>
        </authorList>
    </citation>
    <scope>NUCLEOTIDE SEQUENCE [LARGE SCALE GENOMIC DNA]</scope>
    <source>
        <strain evidence="3 4">HB172195</strain>
    </source>
</reference>
<dbReference type="Proteomes" id="UP000308230">
    <property type="component" value="Unassembled WGS sequence"/>
</dbReference>
<dbReference type="GO" id="GO:0016787">
    <property type="term" value="F:hydrolase activity"/>
    <property type="evidence" value="ECO:0007669"/>
    <property type="project" value="InterPro"/>
</dbReference>
<dbReference type="SUPFAM" id="SSF101478">
    <property type="entry name" value="ADP-ribosylglycohydrolase"/>
    <property type="match status" value="1"/>
</dbReference>
<dbReference type="Pfam" id="PF06439">
    <property type="entry name" value="3keto-disac_hyd"/>
    <property type="match status" value="1"/>
</dbReference>
<organism evidence="3 4">
    <name type="scientific">Exobacillus caeni</name>
    <dbReference type="NCBI Taxonomy" id="2574798"/>
    <lineage>
        <taxon>Bacteria</taxon>
        <taxon>Bacillati</taxon>
        <taxon>Bacillota</taxon>
        <taxon>Bacilli</taxon>
        <taxon>Bacillales</taxon>
        <taxon>Guptibacillaceae</taxon>
        <taxon>Exobacillus</taxon>
    </lineage>
</organism>
<keyword evidence="1" id="KW-0460">Magnesium</keyword>
<dbReference type="InterPro" id="IPR005502">
    <property type="entry name" value="Ribosyl_crysJ1"/>
</dbReference>
<dbReference type="InterPro" id="IPR036705">
    <property type="entry name" value="Ribosyl_crysJ1_sf"/>
</dbReference>
<dbReference type="Pfam" id="PF03747">
    <property type="entry name" value="ADP_ribosyl_GH"/>
    <property type="match status" value="1"/>
</dbReference>
<evidence type="ECO:0000259" key="2">
    <source>
        <dbReference type="Pfam" id="PF06439"/>
    </source>
</evidence>
<dbReference type="InterPro" id="IPR010496">
    <property type="entry name" value="AL/BT2_dom"/>
</dbReference>
<proteinExistence type="predicted"/>
<comment type="caution">
    <text evidence="3">The sequence shown here is derived from an EMBL/GenBank/DDBJ whole genome shotgun (WGS) entry which is preliminary data.</text>
</comment>
<feature type="binding site" evidence="1">
    <location>
        <position position="282"/>
    </location>
    <ligand>
        <name>Mg(2+)</name>
        <dbReference type="ChEBI" id="CHEBI:18420"/>
        <label>1</label>
    </ligand>
</feature>
<name>A0A5R9F7T1_9BACL</name>
<feature type="domain" description="3-keto-alpha-glucoside-1,2-lyase/3-keto-2-hydroxy-glucal hydratase" evidence="2">
    <location>
        <begin position="534"/>
        <end position="702"/>
    </location>
</feature>
<evidence type="ECO:0000256" key="1">
    <source>
        <dbReference type="PIRSR" id="PIRSR605502-1"/>
    </source>
</evidence>
<dbReference type="AlphaFoldDB" id="A0A5R9F7T1"/>
<dbReference type="Gene3D" id="2.60.120.260">
    <property type="entry name" value="Galactose-binding domain-like"/>
    <property type="match status" value="1"/>
</dbReference>
<keyword evidence="4" id="KW-1185">Reference proteome</keyword>
<keyword evidence="1" id="KW-0479">Metal-binding</keyword>
<evidence type="ECO:0000313" key="4">
    <source>
        <dbReference type="Proteomes" id="UP000308230"/>
    </source>
</evidence>
<feature type="binding site" evidence="1">
    <location>
        <position position="280"/>
    </location>
    <ligand>
        <name>Mg(2+)</name>
        <dbReference type="ChEBI" id="CHEBI:18420"/>
        <label>1</label>
    </ligand>
</feature>
<evidence type="ECO:0000313" key="3">
    <source>
        <dbReference type="EMBL" id="TLS38386.1"/>
    </source>
</evidence>
<accession>A0A5R9F7T1</accession>
<dbReference type="Gene3D" id="2.60.120.560">
    <property type="entry name" value="Exo-inulinase, domain 1"/>
    <property type="match status" value="1"/>
</dbReference>
<dbReference type="RefSeq" id="WP_138123618.1">
    <property type="nucleotide sequence ID" value="NZ_SWLG01000003.1"/>
</dbReference>
<protein>
    <submittedName>
        <fullName evidence="3">DUF1080 domain-containing protein</fullName>
    </submittedName>
</protein>
<dbReference type="EMBL" id="SWLG01000003">
    <property type="protein sequence ID" value="TLS38386.1"/>
    <property type="molecule type" value="Genomic_DNA"/>
</dbReference>
<dbReference type="GO" id="GO:0046872">
    <property type="term" value="F:metal ion binding"/>
    <property type="evidence" value="ECO:0007669"/>
    <property type="project" value="UniProtKB-KW"/>
</dbReference>
<gene>
    <name evidence="3" type="ORF">FCL54_04385</name>
</gene>
<dbReference type="Gene3D" id="1.10.4080.10">
    <property type="entry name" value="ADP-ribosylation/Crystallin J1"/>
    <property type="match status" value="1"/>
</dbReference>